<evidence type="ECO:0000313" key="1">
    <source>
        <dbReference type="EMBL" id="MFC1413597.1"/>
    </source>
</evidence>
<sequence length="51" mass="5704">MPQRLQHLHHLQHLRLAITAQRLPLQTGGLVIAALAVAVVVVVLILRGRRR</sequence>
<organism evidence="1 2">
    <name type="scientific">Streptacidiphilus alkalitolerans</name>
    <dbReference type="NCBI Taxonomy" id="3342712"/>
    <lineage>
        <taxon>Bacteria</taxon>
        <taxon>Bacillati</taxon>
        <taxon>Actinomycetota</taxon>
        <taxon>Actinomycetes</taxon>
        <taxon>Kitasatosporales</taxon>
        <taxon>Streptomycetaceae</taxon>
        <taxon>Streptacidiphilus</taxon>
    </lineage>
</organism>
<accession>A0ABV6VIL8</accession>
<dbReference type="EMBL" id="JBHEZX010000017">
    <property type="protein sequence ID" value="MFC1413597.1"/>
    <property type="molecule type" value="Genomic_DNA"/>
</dbReference>
<name>A0ABV6VIL8_9ACTN</name>
<comment type="caution">
    <text evidence="1">The sequence shown here is derived from an EMBL/GenBank/DDBJ whole genome shotgun (WGS) entry which is preliminary data.</text>
</comment>
<keyword evidence="2" id="KW-1185">Reference proteome</keyword>
<protein>
    <submittedName>
        <fullName evidence="1">Uncharacterized protein</fullName>
    </submittedName>
</protein>
<dbReference type="Proteomes" id="UP001592582">
    <property type="component" value="Unassembled WGS sequence"/>
</dbReference>
<gene>
    <name evidence="1" type="ORF">ACEZDG_30480</name>
</gene>
<reference evidence="1 2" key="1">
    <citation type="submission" date="2024-09" db="EMBL/GenBank/DDBJ databases">
        <authorList>
            <person name="Lee S.D."/>
        </authorList>
    </citation>
    <scope>NUCLEOTIDE SEQUENCE [LARGE SCALE GENOMIC DNA]</scope>
    <source>
        <strain evidence="1 2">N1-1</strain>
    </source>
</reference>
<proteinExistence type="predicted"/>
<evidence type="ECO:0000313" key="2">
    <source>
        <dbReference type="Proteomes" id="UP001592582"/>
    </source>
</evidence>